<dbReference type="GO" id="GO:0016740">
    <property type="term" value="F:transferase activity"/>
    <property type="evidence" value="ECO:0007669"/>
    <property type="project" value="UniProtKB-KW"/>
</dbReference>
<name>A0A0P8CBC0_9EURY</name>
<accession>A0A0P8CBC0</accession>
<protein>
    <submittedName>
        <fullName evidence="2">Nucleotidyltransferase domain protein</fullName>
    </submittedName>
</protein>
<dbReference type="Gene3D" id="3.30.460.10">
    <property type="entry name" value="Beta Polymerase, domain 2"/>
    <property type="match status" value="1"/>
</dbReference>
<dbReference type="SUPFAM" id="SSF81301">
    <property type="entry name" value="Nucleotidyltransferase"/>
    <property type="match status" value="1"/>
</dbReference>
<proteinExistence type="predicted"/>
<sequence length="133" mass="15274">MYLNITKISNDKKIQNSFTDIIQSIISNYAPQKIVLFGSYARGDAHEGSDIDLMLIKETSKRFIDRIADVIRLNNTLISLEPLVYSPLEFETMKKEKRDFIMTIEEEGIEIYDAKSAKMANSNKNQLIYINSS</sequence>
<dbReference type="Proteomes" id="UP000050360">
    <property type="component" value="Unassembled WGS sequence"/>
</dbReference>
<evidence type="ECO:0000313" key="3">
    <source>
        <dbReference type="Proteomes" id="UP000050360"/>
    </source>
</evidence>
<dbReference type="AlphaFoldDB" id="A0A0P8CBC0"/>
<evidence type="ECO:0000313" key="2">
    <source>
        <dbReference type="EMBL" id="KPQ44127.1"/>
    </source>
</evidence>
<reference evidence="2 3" key="1">
    <citation type="submission" date="2015-09" db="EMBL/GenBank/DDBJ databases">
        <title>A metagenomics-based metabolic model of nitrate-dependent anaerobic oxidation of methane by Methanoperedens-like archaea.</title>
        <authorList>
            <person name="Arshad A."/>
            <person name="Speth D.R."/>
            <person name="De Graaf R.M."/>
            <person name="Op Den Camp H.J."/>
            <person name="Jetten M.S."/>
            <person name="Welte C.U."/>
        </authorList>
    </citation>
    <scope>NUCLEOTIDE SEQUENCE [LARGE SCALE GENOMIC DNA]</scope>
</reference>
<evidence type="ECO:0000259" key="1">
    <source>
        <dbReference type="Pfam" id="PF18765"/>
    </source>
</evidence>
<dbReference type="Pfam" id="PF18765">
    <property type="entry name" value="Polbeta"/>
    <property type="match status" value="1"/>
</dbReference>
<dbReference type="PANTHER" id="PTHR33933:SF1">
    <property type="entry name" value="PROTEIN ADENYLYLTRANSFERASE MNTA-RELATED"/>
    <property type="match status" value="1"/>
</dbReference>
<dbReference type="InterPro" id="IPR052548">
    <property type="entry name" value="Type_VII_TA_antitoxin"/>
</dbReference>
<organism evidence="2 3">
    <name type="scientific">Candidatus Methanoperedens nitratireducens</name>
    <dbReference type="NCBI Taxonomy" id="1392998"/>
    <lineage>
        <taxon>Archaea</taxon>
        <taxon>Methanobacteriati</taxon>
        <taxon>Methanobacteriota</taxon>
        <taxon>Stenosarchaea group</taxon>
        <taxon>Methanomicrobia</taxon>
        <taxon>Methanosarcinales</taxon>
        <taxon>ANME-2 cluster</taxon>
        <taxon>Candidatus Methanoperedentaceae</taxon>
        <taxon>Candidatus Methanoperedens</taxon>
    </lineage>
</organism>
<gene>
    <name evidence="2" type="ORF">MPEBLZ_01266</name>
</gene>
<dbReference type="InterPro" id="IPR041633">
    <property type="entry name" value="Polbeta"/>
</dbReference>
<comment type="caution">
    <text evidence="2">The sequence shown here is derived from an EMBL/GenBank/DDBJ whole genome shotgun (WGS) entry which is preliminary data.</text>
</comment>
<keyword evidence="2" id="KW-0808">Transferase</keyword>
<dbReference type="PATRIC" id="fig|1719120.3.peg.1358"/>
<dbReference type="PANTHER" id="PTHR33933">
    <property type="entry name" value="NUCLEOTIDYLTRANSFERASE"/>
    <property type="match status" value="1"/>
</dbReference>
<dbReference type="InterPro" id="IPR043519">
    <property type="entry name" value="NT_sf"/>
</dbReference>
<feature type="domain" description="Polymerase beta nucleotidyltransferase" evidence="1">
    <location>
        <begin position="22"/>
        <end position="115"/>
    </location>
</feature>
<dbReference type="CDD" id="cd05403">
    <property type="entry name" value="NT_KNTase_like"/>
    <property type="match status" value="1"/>
</dbReference>
<dbReference type="EMBL" id="LKCM01000106">
    <property type="protein sequence ID" value="KPQ44127.1"/>
    <property type="molecule type" value="Genomic_DNA"/>
</dbReference>